<dbReference type="PANTHER" id="PTHR45685">
    <property type="entry name" value="HELICASE SRCAP-RELATED"/>
    <property type="match status" value="1"/>
</dbReference>
<dbReference type="SMART" id="SM00487">
    <property type="entry name" value="DEXDc"/>
    <property type="match status" value="1"/>
</dbReference>
<comment type="catalytic activity">
    <reaction evidence="9">
        <text>ATP + H2O = ADP + phosphate + H(+)</text>
        <dbReference type="Rhea" id="RHEA:13065"/>
        <dbReference type="ChEBI" id="CHEBI:15377"/>
        <dbReference type="ChEBI" id="CHEBI:15378"/>
        <dbReference type="ChEBI" id="CHEBI:30616"/>
        <dbReference type="ChEBI" id="CHEBI:43474"/>
        <dbReference type="ChEBI" id="CHEBI:456216"/>
    </reaction>
</comment>
<dbReference type="InterPro" id="IPR050520">
    <property type="entry name" value="INO80/SWR1_helicase"/>
</dbReference>
<accession>V6LPQ0</accession>
<evidence type="ECO:0000256" key="1">
    <source>
        <dbReference type="ARBA" id="ARBA00004123"/>
    </source>
</evidence>
<keyword evidence="4 12" id="KW-0347">Helicase</keyword>
<protein>
    <recommendedName>
        <fullName evidence="9">Chromatin-remodeling ATPase INO80</fullName>
        <ecNumber evidence="9">3.6.4.-</ecNumber>
    </recommendedName>
</protein>
<evidence type="ECO:0000256" key="8">
    <source>
        <dbReference type="ARBA" id="ARBA00023242"/>
    </source>
</evidence>
<keyword evidence="6" id="KW-0156">Chromatin regulator</keyword>
<dbReference type="PROSITE" id="PS51194">
    <property type="entry name" value="HELICASE_CTER"/>
    <property type="match status" value="1"/>
</dbReference>
<dbReference type="GO" id="GO:0004386">
    <property type="term" value="F:helicase activity"/>
    <property type="evidence" value="ECO:0007669"/>
    <property type="project" value="UniProtKB-KW"/>
</dbReference>
<dbReference type="GO" id="GO:0006338">
    <property type="term" value="P:chromatin remodeling"/>
    <property type="evidence" value="ECO:0007669"/>
    <property type="project" value="UniProtKB-UniRule"/>
</dbReference>
<dbReference type="GO" id="GO:0031011">
    <property type="term" value="C:Ino80 complex"/>
    <property type="evidence" value="ECO:0007669"/>
    <property type="project" value="UniProtKB-UniRule"/>
</dbReference>
<keyword evidence="9" id="KW-0227">DNA damage</keyword>
<comment type="subunit">
    <text evidence="9">Component of the INO80 chromatin-remodeling complex.</text>
</comment>
<dbReference type="EMBL" id="KI546157">
    <property type="protein sequence ID" value="EST42719.1"/>
    <property type="molecule type" value="Genomic_DNA"/>
</dbReference>
<dbReference type="InterPro" id="IPR049730">
    <property type="entry name" value="SNF2/RAD54-like_C"/>
</dbReference>
<dbReference type="InterPro" id="IPR014001">
    <property type="entry name" value="Helicase_ATP-bd"/>
</dbReference>
<dbReference type="GO" id="GO:0006281">
    <property type="term" value="P:DNA repair"/>
    <property type="evidence" value="ECO:0007669"/>
    <property type="project" value="UniProtKB-UniRule"/>
</dbReference>
<dbReference type="PANTHER" id="PTHR45685:SF2">
    <property type="entry name" value="CHROMATIN-REMODELING ATPASE INO80"/>
    <property type="match status" value="1"/>
</dbReference>
<keyword evidence="5 9" id="KW-0067">ATP-binding</keyword>
<dbReference type="GO" id="GO:0016887">
    <property type="term" value="F:ATP hydrolysis activity"/>
    <property type="evidence" value="ECO:0007669"/>
    <property type="project" value="TreeGrafter"/>
</dbReference>
<dbReference type="PROSITE" id="PS51192">
    <property type="entry name" value="HELICASE_ATP_BIND_1"/>
    <property type="match status" value="1"/>
</dbReference>
<dbReference type="GO" id="GO:0042393">
    <property type="term" value="F:histone binding"/>
    <property type="evidence" value="ECO:0007669"/>
    <property type="project" value="TreeGrafter"/>
</dbReference>
<keyword evidence="7 9" id="KW-0238">DNA-binding</keyword>
<evidence type="ECO:0000259" key="11">
    <source>
        <dbReference type="PROSITE" id="PS51194"/>
    </source>
</evidence>
<dbReference type="VEuPathDB" id="GiardiaDB:SS50377_25679"/>
<dbReference type="InterPro" id="IPR001650">
    <property type="entry name" value="Helicase_C-like"/>
</dbReference>
<dbReference type="InterPro" id="IPR038718">
    <property type="entry name" value="SNF2-like_sf"/>
</dbReference>
<dbReference type="SMART" id="SM00490">
    <property type="entry name" value="HELICc"/>
    <property type="match status" value="1"/>
</dbReference>
<evidence type="ECO:0000256" key="2">
    <source>
        <dbReference type="ARBA" id="ARBA00022741"/>
    </source>
</evidence>
<dbReference type="SUPFAM" id="SSF52540">
    <property type="entry name" value="P-loop containing nucleoside triphosphate hydrolases"/>
    <property type="match status" value="2"/>
</dbReference>
<dbReference type="Pfam" id="PF00271">
    <property type="entry name" value="Helicase_C"/>
    <property type="match status" value="1"/>
</dbReference>
<keyword evidence="3 9" id="KW-0378">Hydrolase</keyword>
<evidence type="ECO:0000256" key="5">
    <source>
        <dbReference type="ARBA" id="ARBA00022840"/>
    </source>
</evidence>
<dbReference type="InterPro" id="IPR027417">
    <property type="entry name" value="P-loop_NTPase"/>
</dbReference>
<evidence type="ECO:0000256" key="9">
    <source>
        <dbReference type="RuleBase" id="RU368001"/>
    </source>
</evidence>
<keyword evidence="9" id="KW-0234">DNA repair</keyword>
<name>V6LPQ0_9EUKA</name>
<sequence>MSDQLQFYLNNVMRQQILVPEESYDTYNIQLPFSDIVGLTYDEVNNYLSSNNIKKDPDVTDLNDSIRQLKQFKQYEQFSICSNFDLPQMSKPNDPFSRFNNDEVLLSASLSQMEILANSRVYQKNQQENDDKFYEECLQSATKALNFSKQENLQLIEQDYFCYKESISNKQVKLNEQLINIGLDALETLAIDNLMPQLNDPFLEEQLKLIFSQIKHIIQPIYDFQAVNQQSAFALLQKLAIGETVNLILEWSSNTKEFQDLTFTTINGGNVQLSARYFEPEMFQLNIILWLQLIEQIDISQILLSSNDNLPPDYAEYFEAEFVENEQKQFCQNVEFDQLTAQNSLFILVQQIIASICWYCIKQNFIDEVHNDKHSQIFSHNNYEINLNCQQYISQTNLNYLLEIYQKQFNYDYSNLIVPKHFSCLLPESVFSLISNQGTLFQFSKLKKTYEPQLELVSTQITISRPKAKQQIKDVLDQEHDVICSNNQVIKIQEYIFDDFNRDRSYYDQIIRNLQKIAQAAKSRLVKRYRSNKNANSINAECVRSRKMYNDIEQIKKRFMNETKSSGVKRVFSNVKREKKDKSQIQQVNLQQQEAIKQKLDETEQYIKEITGQPSSTDLIPVVQENGLNIKIQSTPTLFKGVLKEYQKIGFSWLSHMYTQGLSCLLCDQMGLGKTVQIITYFLHIAETQGTFGPFLVIAPNSLLNNWIQELKRFSPDFNVWPYWGSIQQRQQIRQGWSHLVYVNQILDKYNDVNIDFLPSEIFGQKKCPLHIIVTSYSLAVSDIKHLNKVPWISVVLDEGQMIKSSETKRWRTLMNIRSQQKIILSGTPIQNTLSELWSLLHFALPTVFQSKDNFAEWFTKDIESAAQKTGPIKLNQEQLQRLQQILSPFVLRREKKDVAQQLGEKKENNILCNLTQKQRQLYQGIKQKLKYQDLFNSGSENELLNVVMQLRKIVNHPQIFERNLVQSPYILMMNQQHRTVEILDQNDLESETEQSIADSETTILTQVSYKQPKIKFETQQLNDFAELVLSQPHYDYQRDVYIEKEIRSDQNRFISFEIPQLIFQEFIEYEHDVRYQTEQVANSHFNFSCIFKNIFTIFGLNFDDVQLMVTLVDCMINNINPYTRLDLNLKYLAKLVPTQFIEYCLDTFISLKQQQDICTEHQGQQIIIKNHIDALFQVYTPKCLGFNPYLYTKAPNYWFKRQKYLFDYCDKDSFYIKAYINQQSFSQPLFCSGISQLIEESGKLNALDQLLKDLYSKNQVCLIYCQMTKMMDILEDYLTYRRYIYVRLDGSYSVAERRQVVDRFMTDNTVFIFLLSTRAGSLGLNLTRANNVIFYEQDWNPTQDLQAQDRVHRLGQTKEVQIYKLIAKGSIDEKIYERGEQKITVQNLVMQGQQRDEQGNLINPDILKKKSTKDIYMDILMDE</sequence>
<evidence type="ECO:0000256" key="7">
    <source>
        <dbReference type="ARBA" id="ARBA00023125"/>
    </source>
</evidence>
<dbReference type="CDD" id="cd18793">
    <property type="entry name" value="SF2_C_SNF"/>
    <property type="match status" value="1"/>
</dbReference>
<dbReference type="EC" id="3.6.4.-" evidence="9"/>
<feature type="domain" description="Helicase ATP-binding" evidence="10">
    <location>
        <begin position="655"/>
        <end position="847"/>
    </location>
</feature>
<evidence type="ECO:0000256" key="6">
    <source>
        <dbReference type="ARBA" id="ARBA00022853"/>
    </source>
</evidence>
<keyword evidence="2" id="KW-0547">Nucleotide-binding</keyword>
<dbReference type="Gene3D" id="3.40.50.300">
    <property type="entry name" value="P-loop containing nucleotide triphosphate hydrolases"/>
    <property type="match status" value="2"/>
</dbReference>
<dbReference type="Gene3D" id="3.40.50.10810">
    <property type="entry name" value="Tandem AAA-ATPase domain"/>
    <property type="match status" value="1"/>
</dbReference>
<comment type="subcellular location">
    <subcellularLocation>
        <location evidence="1 9">Nucleus</location>
    </subcellularLocation>
</comment>
<evidence type="ECO:0000256" key="4">
    <source>
        <dbReference type="ARBA" id="ARBA00022806"/>
    </source>
</evidence>
<comment type="similarity">
    <text evidence="9">Belongs to the SNF2/RAD54 helicase family.</text>
</comment>
<proteinExistence type="inferred from homology"/>
<organism evidence="12">
    <name type="scientific">Spironucleus salmonicida</name>
    <dbReference type="NCBI Taxonomy" id="348837"/>
    <lineage>
        <taxon>Eukaryota</taxon>
        <taxon>Metamonada</taxon>
        <taxon>Diplomonadida</taxon>
        <taxon>Hexamitidae</taxon>
        <taxon>Hexamitinae</taxon>
        <taxon>Spironucleus</taxon>
    </lineage>
</organism>
<keyword evidence="8" id="KW-0539">Nucleus</keyword>
<dbReference type="FunFam" id="3.40.50.10810:FF:000005">
    <property type="entry name" value="Photoperiod-independent early flowering 1"/>
    <property type="match status" value="1"/>
</dbReference>
<comment type="domain">
    <text evidence="9">The DBINO region is involved in binding to DNA.</text>
</comment>
<evidence type="ECO:0000313" key="12">
    <source>
        <dbReference type="EMBL" id="EST42719.1"/>
    </source>
</evidence>
<dbReference type="InterPro" id="IPR000330">
    <property type="entry name" value="SNF2_N"/>
</dbReference>
<feature type="domain" description="Helicase C-terminal" evidence="11">
    <location>
        <begin position="1247"/>
        <end position="1397"/>
    </location>
</feature>
<dbReference type="Pfam" id="PF00176">
    <property type="entry name" value="SNF2-rel_dom"/>
    <property type="match status" value="1"/>
</dbReference>
<dbReference type="GO" id="GO:0005524">
    <property type="term" value="F:ATP binding"/>
    <property type="evidence" value="ECO:0007669"/>
    <property type="project" value="UniProtKB-UniRule"/>
</dbReference>
<reference evidence="12" key="1">
    <citation type="journal article" date="2014" name="PLoS Genet.">
        <title>The Genome of Spironucleus salmonicida Highlights a Fish Pathogen Adapted to Fluctuating Environments.</title>
        <authorList>
            <person name="Xu F."/>
            <person name="Jerlstrom-Hultqvist J."/>
            <person name="Einarsson E."/>
            <person name="Astvaldsson A."/>
            <person name="Svard S.G."/>
            <person name="Andersson J.O."/>
        </authorList>
    </citation>
    <scope>NUCLEOTIDE SEQUENCE</scope>
</reference>
<evidence type="ECO:0000256" key="3">
    <source>
        <dbReference type="ARBA" id="ARBA00022801"/>
    </source>
</evidence>
<comment type="function">
    <text evidence="9">ATPase component of the INO80 complex which remodels chromatin by shifting nucleosomes and is involved in DNA repair.</text>
</comment>
<dbReference type="GO" id="GO:0003677">
    <property type="term" value="F:DNA binding"/>
    <property type="evidence" value="ECO:0007669"/>
    <property type="project" value="UniProtKB-UniRule"/>
</dbReference>
<gene>
    <name evidence="12" type="ORF">SS50377_17742</name>
</gene>
<evidence type="ECO:0000259" key="10">
    <source>
        <dbReference type="PROSITE" id="PS51192"/>
    </source>
</evidence>